<dbReference type="OrthoDB" id="269872at2759"/>
<dbReference type="InterPro" id="IPR050320">
    <property type="entry name" value="N5-glutamine_MTase"/>
</dbReference>
<dbReference type="GO" id="GO:0032259">
    <property type="term" value="P:methylation"/>
    <property type="evidence" value="ECO:0007669"/>
    <property type="project" value="InterPro"/>
</dbReference>
<dbReference type="SUPFAM" id="SSF53335">
    <property type="entry name" value="S-adenosyl-L-methionine-dependent methyltransferases"/>
    <property type="match status" value="1"/>
</dbReference>
<dbReference type="GO" id="GO:0003676">
    <property type="term" value="F:nucleic acid binding"/>
    <property type="evidence" value="ECO:0007669"/>
    <property type="project" value="InterPro"/>
</dbReference>
<proteinExistence type="predicted"/>
<dbReference type="InterPro" id="IPR007848">
    <property type="entry name" value="Small_mtfrase_dom"/>
</dbReference>
<dbReference type="PANTHER" id="PTHR18895">
    <property type="entry name" value="HEMK METHYLTRANSFERASE"/>
    <property type="match status" value="1"/>
</dbReference>
<organism evidence="2">
    <name type="scientific">Darwinula stevensoni</name>
    <dbReference type="NCBI Taxonomy" id="69355"/>
    <lineage>
        <taxon>Eukaryota</taxon>
        <taxon>Metazoa</taxon>
        <taxon>Ecdysozoa</taxon>
        <taxon>Arthropoda</taxon>
        <taxon>Crustacea</taxon>
        <taxon>Oligostraca</taxon>
        <taxon>Ostracoda</taxon>
        <taxon>Podocopa</taxon>
        <taxon>Podocopida</taxon>
        <taxon>Darwinulocopina</taxon>
        <taxon>Darwinuloidea</taxon>
        <taxon>Darwinulidae</taxon>
        <taxon>Darwinula</taxon>
    </lineage>
</organism>
<dbReference type="PANTHER" id="PTHR18895:SF74">
    <property type="entry name" value="MTRF1L RELEASE FACTOR GLUTAMINE METHYLTRANSFERASE"/>
    <property type="match status" value="1"/>
</dbReference>
<protein>
    <recommendedName>
        <fullName evidence="1">Methyltransferase small domain-containing protein</fullName>
    </recommendedName>
</protein>
<sequence>FQQLCQRRIKHEPIAYIRGEKEFFGLHLYIDNRALDPRADTETLLEWALELLPAGDKAAVLDLGTGSGAVALGLKSQRPAWQITATDASQDALAVAKINRRQFQLIVSNPPYIPEADPHLDALKAEPLSALASGSDGLDDIRHIIAAAPAHLHAGGCLLLEHGWQQADAVCTLLQQAGFSQVRSRRDLAGHQRCSGGRWEA</sequence>
<dbReference type="InterPro" id="IPR029063">
    <property type="entry name" value="SAM-dependent_MTases_sf"/>
</dbReference>
<dbReference type="Proteomes" id="UP000677054">
    <property type="component" value="Unassembled WGS sequence"/>
</dbReference>
<dbReference type="PROSITE" id="PS00092">
    <property type="entry name" value="N6_MTASE"/>
    <property type="match status" value="1"/>
</dbReference>
<name>A0A7R9FUY8_9CRUS</name>
<dbReference type="AlphaFoldDB" id="A0A7R9FUY8"/>
<evidence type="ECO:0000259" key="1">
    <source>
        <dbReference type="Pfam" id="PF05175"/>
    </source>
</evidence>
<keyword evidence="3" id="KW-1185">Reference proteome</keyword>
<evidence type="ECO:0000313" key="2">
    <source>
        <dbReference type="EMBL" id="CAD7255519.1"/>
    </source>
</evidence>
<dbReference type="InterPro" id="IPR002052">
    <property type="entry name" value="DNA_methylase_N6_adenine_CS"/>
</dbReference>
<reference evidence="2" key="1">
    <citation type="submission" date="2020-11" db="EMBL/GenBank/DDBJ databases">
        <authorList>
            <person name="Tran Van P."/>
        </authorList>
    </citation>
    <scope>NUCLEOTIDE SEQUENCE</scope>
</reference>
<feature type="non-terminal residue" evidence="2">
    <location>
        <position position="1"/>
    </location>
</feature>
<evidence type="ECO:0000313" key="3">
    <source>
        <dbReference type="Proteomes" id="UP000677054"/>
    </source>
</evidence>
<dbReference type="Pfam" id="PF05175">
    <property type="entry name" value="MTS"/>
    <property type="match status" value="1"/>
</dbReference>
<dbReference type="Gene3D" id="3.40.50.150">
    <property type="entry name" value="Vaccinia Virus protein VP39"/>
    <property type="match status" value="2"/>
</dbReference>
<accession>A0A7R9FUY8</accession>
<dbReference type="CDD" id="cd02440">
    <property type="entry name" value="AdoMet_MTases"/>
    <property type="match status" value="1"/>
</dbReference>
<gene>
    <name evidence="2" type="ORF">DSTB1V02_LOCUS15264</name>
</gene>
<dbReference type="EMBL" id="CAJPEV010031385">
    <property type="protein sequence ID" value="CAG0909211.1"/>
    <property type="molecule type" value="Genomic_DNA"/>
</dbReference>
<feature type="domain" description="Methyltransferase small" evidence="1">
    <location>
        <begin position="49"/>
        <end position="159"/>
    </location>
</feature>
<dbReference type="Gene3D" id="1.10.8.10">
    <property type="entry name" value="DNA helicase RuvA subunit, C-terminal domain"/>
    <property type="match status" value="1"/>
</dbReference>
<dbReference type="GO" id="GO:0036009">
    <property type="term" value="F:protein-glutamine N-methyltransferase activity"/>
    <property type="evidence" value="ECO:0007669"/>
    <property type="project" value="TreeGrafter"/>
</dbReference>
<dbReference type="EMBL" id="LR930903">
    <property type="protein sequence ID" value="CAD7255519.1"/>
    <property type="molecule type" value="Genomic_DNA"/>
</dbReference>